<dbReference type="InterPro" id="IPR008920">
    <property type="entry name" value="TF_FadR/GntR_C"/>
</dbReference>
<evidence type="ECO:0000313" key="6">
    <source>
        <dbReference type="Proteomes" id="UP000264310"/>
    </source>
</evidence>
<dbReference type="SUPFAM" id="SSF48008">
    <property type="entry name" value="GntR ligand-binding domain-like"/>
    <property type="match status" value="1"/>
</dbReference>
<dbReference type="Proteomes" id="UP000264310">
    <property type="component" value="Unassembled WGS sequence"/>
</dbReference>
<dbReference type="Pfam" id="PF07729">
    <property type="entry name" value="FCD"/>
    <property type="match status" value="1"/>
</dbReference>
<evidence type="ECO:0000256" key="3">
    <source>
        <dbReference type="ARBA" id="ARBA00023163"/>
    </source>
</evidence>
<evidence type="ECO:0000256" key="2">
    <source>
        <dbReference type="ARBA" id="ARBA00023125"/>
    </source>
</evidence>
<keyword evidence="2" id="KW-0238">DNA-binding</keyword>
<dbReference type="Gene3D" id="1.20.120.530">
    <property type="entry name" value="GntR ligand-binding domain-like"/>
    <property type="match status" value="1"/>
</dbReference>
<evidence type="ECO:0000313" key="5">
    <source>
        <dbReference type="EMBL" id="RFC62301.1"/>
    </source>
</evidence>
<dbReference type="SMART" id="SM00345">
    <property type="entry name" value="HTH_GNTR"/>
    <property type="match status" value="1"/>
</dbReference>
<dbReference type="AlphaFoldDB" id="A0A371WZ86"/>
<dbReference type="PANTHER" id="PTHR43537">
    <property type="entry name" value="TRANSCRIPTIONAL REGULATOR, GNTR FAMILY"/>
    <property type="match status" value="1"/>
</dbReference>
<dbReference type="InterPro" id="IPR036388">
    <property type="entry name" value="WH-like_DNA-bd_sf"/>
</dbReference>
<dbReference type="EMBL" id="QURL01000007">
    <property type="protein sequence ID" value="RFC62301.1"/>
    <property type="molecule type" value="Genomic_DNA"/>
</dbReference>
<gene>
    <name evidence="5" type="ORF">DYI37_15795</name>
</gene>
<proteinExistence type="predicted"/>
<dbReference type="Gene3D" id="1.10.10.10">
    <property type="entry name" value="Winged helix-like DNA-binding domain superfamily/Winged helix DNA-binding domain"/>
    <property type="match status" value="1"/>
</dbReference>
<keyword evidence="3" id="KW-0804">Transcription</keyword>
<accession>A0A371WZ86</accession>
<dbReference type="CDD" id="cd07377">
    <property type="entry name" value="WHTH_GntR"/>
    <property type="match status" value="1"/>
</dbReference>
<protein>
    <submittedName>
        <fullName evidence="5">GntR family transcriptional regulator</fullName>
    </submittedName>
</protein>
<comment type="caution">
    <text evidence="5">The sequence shown here is derived from an EMBL/GenBank/DDBJ whole genome shotgun (WGS) entry which is preliminary data.</text>
</comment>
<reference evidence="5 6" key="1">
    <citation type="submission" date="2018-08" db="EMBL/GenBank/DDBJ databases">
        <title>Fulvimarina sp. 85, whole genome shotgun sequence.</title>
        <authorList>
            <person name="Tuo L."/>
        </authorList>
    </citation>
    <scope>NUCLEOTIDE SEQUENCE [LARGE SCALE GENOMIC DNA]</scope>
    <source>
        <strain evidence="5 6">85</strain>
    </source>
</reference>
<dbReference type="PROSITE" id="PS50949">
    <property type="entry name" value="HTH_GNTR"/>
    <property type="match status" value="1"/>
</dbReference>
<dbReference type="InterPro" id="IPR000524">
    <property type="entry name" value="Tscrpt_reg_HTH_GntR"/>
</dbReference>
<keyword evidence="6" id="KW-1185">Reference proteome</keyword>
<dbReference type="GO" id="GO:0003700">
    <property type="term" value="F:DNA-binding transcription factor activity"/>
    <property type="evidence" value="ECO:0007669"/>
    <property type="project" value="InterPro"/>
</dbReference>
<dbReference type="OrthoDB" id="8114900at2"/>
<keyword evidence="1" id="KW-0805">Transcription regulation</keyword>
<dbReference type="InterPro" id="IPR036390">
    <property type="entry name" value="WH_DNA-bd_sf"/>
</dbReference>
<dbReference type="GO" id="GO:0003677">
    <property type="term" value="F:DNA binding"/>
    <property type="evidence" value="ECO:0007669"/>
    <property type="project" value="UniProtKB-KW"/>
</dbReference>
<dbReference type="SMART" id="SM00895">
    <property type="entry name" value="FCD"/>
    <property type="match status" value="1"/>
</dbReference>
<dbReference type="Pfam" id="PF00392">
    <property type="entry name" value="GntR"/>
    <property type="match status" value="1"/>
</dbReference>
<dbReference type="SUPFAM" id="SSF46785">
    <property type="entry name" value="Winged helix' DNA-binding domain"/>
    <property type="match status" value="1"/>
</dbReference>
<organism evidence="5 6">
    <name type="scientific">Fulvimarina endophytica</name>
    <dbReference type="NCBI Taxonomy" id="2293836"/>
    <lineage>
        <taxon>Bacteria</taxon>
        <taxon>Pseudomonadati</taxon>
        <taxon>Pseudomonadota</taxon>
        <taxon>Alphaproteobacteria</taxon>
        <taxon>Hyphomicrobiales</taxon>
        <taxon>Aurantimonadaceae</taxon>
        <taxon>Fulvimarina</taxon>
    </lineage>
</organism>
<evidence type="ECO:0000259" key="4">
    <source>
        <dbReference type="PROSITE" id="PS50949"/>
    </source>
</evidence>
<feature type="domain" description="HTH gntR-type" evidence="4">
    <location>
        <begin position="22"/>
        <end position="89"/>
    </location>
</feature>
<dbReference type="PANTHER" id="PTHR43537:SF50">
    <property type="entry name" value="TRANSCRIPTIONAL REGULATORY PROTEIN"/>
    <property type="match status" value="1"/>
</dbReference>
<name>A0A371WZ86_9HYPH</name>
<sequence>MATIEGKEGTGSLRTGQTIRRNYLHDTAATRLREMIRSGAFKPGDRINEGDLAVSFGISRTPMREAIKMLAAEDLLEILPNYGPRVRLIDRAELVEMLEIIAILEATAGERACALVNDADIEELQRLHDAMLDAWKAGDKAGYFDRNRQIHDAIVRLSGNTTLQRIYHSLSGRIQVARYSSNKTDEQWKRAVGEHEAMLRFLRERDAASLFSVMRDHVRSQENVIALAYGVEADAARRA</sequence>
<evidence type="ECO:0000256" key="1">
    <source>
        <dbReference type="ARBA" id="ARBA00023015"/>
    </source>
</evidence>
<dbReference type="InterPro" id="IPR011711">
    <property type="entry name" value="GntR_C"/>
</dbReference>